<gene>
    <name evidence="1" type="primary">At3g09070_5</name>
    <name evidence="1" type="ORF">g.96080</name>
</gene>
<dbReference type="AlphaFoldDB" id="A0A1D1XDH4"/>
<reference evidence="1" key="1">
    <citation type="submission" date="2015-07" db="EMBL/GenBank/DDBJ databases">
        <title>Transcriptome Assembly of Anthurium amnicola.</title>
        <authorList>
            <person name="Suzuki J."/>
        </authorList>
    </citation>
    <scope>NUCLEOTIDE SEQUENCE</scope>
</reference>
<dbReference type="Pfam" id="PF05340">
    <property type="entry name" value="DUF740"/>
    <property type="match status" value="1"/>
</dbReference>
<dbReference type="PANTHER" id="PTHR31659:SF9">
    <property type="entry name" value="PROTEIN: UPF0503-LIKE PROTEIN, PUTATIVE (DUF740)-RELATED"/>
    <property type="match status" value="1"/>
</dbReference>
<protein>
    <submittedName>
        <fullName evidence="1">UPF0503 protein At3g09070, chloroplastic</fullName>
    </submittedName>
</protein>
<sequence>MMAAAHDDPLHHHALPPLNRAAACDRHPDQRVTGFCASCLRERLAGLDPASRRPKPSSSSSGAPAALKSLFFRLPGTHLSSHNAVAAAPSSSSFLPELRRCKSFSGGGGAPRAAALEPQRRSCDVRAPRGTLWSLFHLDDGGGNPSHLFPPPVYFTASASAGEGEAEIASRGLGFAAPVLESREEEE</sequence>
<feature type="non-terminal residue" evidence="1">
    <location>
        <position position="187"/>
    </location>
</feature>
<evidence type="ECO:0000313" key="1">
    <source>
        <dbReference type="EMBL" id="JAT40366.1"/>
    </source>
</evidence>
<name>A0A1D1XDH4_9ARAE</name>
<dbReference type="EMBL" id="GDJX01027570">
    <property type="protein sequence ID" value="JAT40366.1"/>
    <property type="molecule type" value="Transcribed_RNA"/>
</dbReference>
<accession>A0A1D1XDH4</accession>
<proteinExistence type="predicted"/>
<dbReference type="PANTHER" id="PTHR31659">
    <property type="entry name" value="PROTEIN: UPF0503-LIKE PROTEIN, PUTATIVE (DUF740)-RELATED"/>
    <property type="match status" value="1"/>
</dbReference>
<organism evidence="1">
    <name type="scientific">Anthurium amnicola</name>
    <dbReference type="NCBI Taxonomy" id="1678845"/>
    <lineage>
        <taxon>Eukaryota</taxon>
        <taxon>Viridiplantae</taxon>
        <taxon>Streptophyta</taxon>
        <taxon>Embryophyta</taxon>
        <taxon>Tracheophyta</taxon>
        <taxon>Spermatophyta</taxon>
        <taxon>Magnoliopsida</taxon>
        <taxon>Liliopsida</taxon>
        <taxon>Araceae</taxon>
        <taxon>Pothoideae</taxon>
        <taxon>Potheae</taxon>
        <taxon>Anthurium</taxon>
    </lineage>
</organism>
<dbReference type="InterPro" id="IPR008004">
    <property type="entry name" value="OCTOPUS-like"/>
</dbReference>